<dbReference type="NCBIfam" id="TIGR04337">
    <property type="entry name" value="AmmeMemoSam_rS"/>
    <property type="match status" value="1"/>
</dbReference>
<dbReference type="InterPro" id="IPR034457">
    <property type="entry name" value="Organic_radical-activating"/>
</dbReference>
<dbReference type="CDD" id="cd01335">
    <property type="entry name" value="Radical_SAM"/>
    <property type="match status" value="1"/>
</dbReference>
<dbReference type="PROSITE" id="PS51918">
    <property type="entry name" value="RADICAL_SAM"/>
    <property type="match status" value="1"/>
</dbReference>
<dbReference type="SMART" id="SM00729">
    <property type="entry name" value="Elp3"/>
    <property type="match status" value="1"/>
</dbReference>
<evidence type="ECO:0000256" key="4">
    <source>
        <dbReference type="ARBA" id="ARBA00022723"/>
    </source>
</evidence>
<dbReference type="SFLD" id="SFLDS00029">
    <property type="entry name" value="Radical_SAM"/>
    <property type="match status" value="1"/>
</dbReference>
<feature type="domain" description="Radical SAM core" evidence="7">
    <location>
        <begin position="67"/>
        <end position="283"/>
    </location>
</feature>
<keyword evidence="6" id="KW-0411">Iron-sulfur</keyword>
<dbReference type="GO" id="GO:0046872">
    <property type="term" value="F:metal ion binding"/>
    <property type="evidence" value="ECO:0007669"/>
    <property type="project" value="UniProtKB-KW"/>
</dbReference>
<sequence length="337" mass="37604">MKQARYWKAREDGTVECLLCPHRCTIKEGKRGICGVRKNEGGTLYSLVWGLSVSASVDPIEKKPLYHLLPGSLSFSIATVGCNMRCAFCQNSDISQYPHHTGDITGEDLPPEEVVRASLARRCASVSYTYTEPTVYLEYVLDTARLARQAGLLNVMVTNGCISPEIVKNDLAGLIDGANIDLKSFSDGFYRRLCSARLAPVLEAIQAYFEAGIWIEITTLVIPGENDSEEEFREIARFIRSMSPDIPWHISRYFPRYRYQDAPPTPVERLEAAREIGLAEGLRYVYTGNVMGRAHENTVCPGCGHEVITRKGFSIENRSMQGSLCSRCSQNIPGRFT</sequence>
<keyword evidence="2" id="KW-0004">4Fe-4S</keyword>
<evidence type="ECO:0000256" key="3">
    <source>
        <dbReference type="ARBA" id="ARBA00022691"/>
    </source>
</evidence>
<dbReference type="PANTHER" id="PTHR30352:SF5">
    <property type="entry name" value="PYRUVATE FORMATE-LYASE 1-ACTIVATING ENZYME"/>
    <property type="match status" value="1"/>
</dbReference>
<evidence type="ECO:0000259" key="7">
    <source>
        <dbReference type="PROSITE" id="PS51918"/>
    </source>
</evidence>
<proteinExistence type="predicted"/>
<accession>A0A485LXA8</accession>
<dbReference type="InterPro" id="IPR027596">
    <property type="entry name" value="AmmeMemoSam_rS"/>
</dbReference>
<keyword evidence="3" id="KW-0949">S-adenosyl-L-methionine</keyword>
<dbReference type="Gene3D" id="3.20.20.70">
    <property type="entry name" value="Aldolase class I"/>
    <property type="match status" value="1"/>
</dbReference>
<dbReference type="SUPFAM" id="SSF102114">
    <property type="entry name" value="Radical SAM enzymes"/>
    <property type="match status" value="1"/>
</dbReference>
<reference evidence="8" key="1">
    <citation type="submission" date="2019-03" db="EMBL/GenBank/DDBJ databases">
        <authorList>
            <person name="Hao L."/>
        </authorList>
    </citation>
    <scope>NUCLEOTIDE SEQUENCE</scope>
</reference>
<keyword evidence="4" id="KW-0479">Metal-binding</keyword>
<dbReference type="InterPro" id="IPR006638">
    <property type="entry name" value="Elp3/MiaA/NifB-like_rSAM"/>
</dbReference>
<dbReference type="GO" id="GO:0003824">
    <property type="term" value="F:catalytic activity"/>
    <property type="evidence" value="ECO:0007669"/>
    <property type="project" value="InterPro"/>
</dbReference>
<evidence type="ECO:0000256" key="6">
    <source>
        <dbReference type="ARBA" id="ARBA00023014"/>
    </source>
</evidence>
<dbReference type="Pfam" id="PF04055">
    <property type="entry name" value="Radical_SAM"/>
    <property type="match status" value="1"/>
</dbReference>
<dbReference type="EMBL" id="CAADRM010000080">
    <property type="protein sequence ID" value="VFU13487.1"/>
    <property type="molecule type" value="Genomic_DNA"/>
</dbReference>
<dbReference type="InterPro" id="IPR007197">
    <property type="entry name" value="rSAM"/>
</dbReference>
<evidence type="ECO:0000256" key="1">
    <source>
        <dbReference type="ARBA" id="ARBA00001966"/>
    </source>
</evidence>
<keyword evidence="5" id="KW-0408">Iron</keyword>
<dbReference type="GO" id="GO:0051539">
    <property type="term" value="F:4 iron, 4 sulfur cluster binding"/>
    <property type="evidence" value="ECO:0007669"/>
    <property type="project" value="UniProtKB-KW"/>
</dbReference>
<dbReference type="PANTHER" id="PTHR30352">
    <property type="entry name" value="PYRUVATE FORMATE-LYASE-ACTIVATING ENZYME"/>
    <property type="match status" value="1"/>
</dbReference>
<protein>
    <recommendedName>
        <fullName evidence="7">Radical SAM core domain-containing protein</fullName>
    </recommendedName>
</protein>
<evidence type="ECO:0000256" key="2">
    <source>
        <dbReference type="ARBA" id="ARBA00022485"/>
    </source>
</evidence>
<dbReference type="PIRSF" id="PIRSF004869">
    <property type="entry name" value="PflX_prd"/>
    <property type="match status" value="1"/>
</dbReference>
<gene>
    <name evidence="8" type="ORF">SCFA_190041</name>
</gene>
<dbReference type="SFLD" id="SFLDG01101">
    <property type="entry name" value="Uncharacterised_Radical_SAM_Su"/>
    <property type="match status" value="1"/>
</dbReference>
<dbReference type="AlphaFoldDB" id="A0A485LXA8"/>
<dbReference type="InterPro" id="IPR013785">
    <property type="entry name" value="Aldolase_TIM"/>
</dbReference>
<dbReference type="InterPro" id="IPR016431">
    <property type="entry name" value="Pyrv-formate_lyase-activ_prd"/>
</dbReference>
<dbReference type="InterPro" id="IPR058240">
    <property type="entry name" value="rSAM_sf"/>
</dbReference>
<name>A0A485LXA8_9ZZZZ</name>
<evidence type="ECO:0000313" key="8">
    <source>
        <dbReference type="EMBL" id="VFU13487.1"/>
    </source>
</evidence>
<organism evidence="8">
    <name type="scientific">anaerobic digester metagenome</name>
    <dbReference type="NCBI Taxonomy" id="1263854"/>
    <lineage>
        <taxon>unclassified sequences</taxon>
        <taxon>metagenomes</taxon>
        <taxon>ecological metagenomes</taxon>
    </lineage>
</organism>
<evidence type="ECO:0000256" key="5">
    <source>
        <dbReference type="ARBA" id="ARBA00023004"/>
    </source>
</evidence>
<comment type="cofactor">
    <cofactor evidence="1">
        <name>[4Fe-4S] cluster</name>
        <dbReference type="ChEBI" id="CHEBI:49883"/>
    </cofactor>
</comment>